<evidence type="ECO:0000256" key="14">
    <source>
        <dbReference type="ARBA" id="ARBA00082665"/>
    </source>
</evidence>
<keyword evidence="8" id="KW-0819">tRNA processing</keyword>
<evidence type="ECO:0000256" key="6">
    <source>
        <dbReference type="ARBA" id="ARBA00022679"/>
    </source>
</evidence>
<dbReference type="STRING" id="1604004.HLASA_2086"/>
<dbReference type="SUPFAM" id="SSF53335">
    <property type="entry name" value="S-adenosyl-L-methionine-dependent methyltransferases"/>
    <property type="match status" value="1"/>
</dbReference>
<gene>
    <name evidence="17" type="ORF">HLASA_2086</name>
</gene>
<dbReference type="EMBL" id="CP011564">
    <property type="protein sequence ID" value="ALG82956.1"/>
    <property type="molecule type" value="Genomic_DNA"/>
</dbReference>
<dbReference type="AlphaFoldDB" id="A0A0N9MLS6"/>
<dbReference type="InterPro" id="IPR053943">
    <property type="entry name" value="RlmKL-like_Mtase_CS"/>
</dbReference>
<keyword evidence="7" id="KW-0949">S-adenosyl-L-methionine</keyword>
<reference evidence="18" key="1">
    <citation type="submission" date="2015-05" db="EMBL/GenBank/DDBJ databases">
        <title>Complete genome sequence of Halanaeroarchaeum sulfurireducens type strain M27-SA2, a sulfate-reducer haloarchaeon from marine anoxic lake Medee.</title>
        <authorList>
            <person name="Messina E."/>
            <person name="Kublanov I.V."/>
            <person name="Toshchakov S."/>
            <person name="Arcadi E."/>
            <person name="La Spada G."/>
            <person name="La Cono V."/>
            <person name="Yakimov M.M."/>
        </authorList>
    </citation>
    <scope>NUCLEOTIDE SEQUENCE [LARGE SCALE GENOMIC DNA]</scope>
    <source>
        <strain evidence="18">M27-SA2</strain>
    </source>
</reference>
<dbReference type="GO" id="GO:0030488">
    <property type="term" value="P:tRNA methylation"/>
    <property type="evidence" value="ECO:0007669"/>
    <property type="project" value="TreeGrafter"/>
</dbReference>
<accession>A0A0N9MLS6</accession>
<evidence type="ECO:0000256" key="12">
    <source>
        <dbReference type="ARBA" id="ARBA00061338"/>
    </source>
</evidence>
<keyword evidence="3" id="KW-0963">Cytoplasm</keyword>
<dbReference type="GeneID" id="26011419"/>
<feature type="domain" description="Ribosomal RNA large subunit methyltransferase K/L-like methyltransferase" evidence="15">
    <location>
        <begin position="152"/>
        <end position="285"/>
    </location>
</feature>
<dbReference type="InterPro" id="IPR004114">
    <property type="entry name" value="THUMP_dom"/>
</dbReference>
<evidence type="ECO:0000256" key="2">
    <source>
        <dbReference type="ARBA" id="ARBA00011245"/>
    </source>
</evidence>
<dbReference type="CDD" id="cd11715">
    <property type="entry name" value="THUMP_AdoMetMT"/>
    <property type="match status" value="1"/>
</dbReference>
<dbReference type="Gene3D" id="3.30.2130.30">
    <property type="match status" value="1"/>
</dbReference>
<evidence type="ECO:0000256" key="8">
    <source>
        <dbReference type="ARBA" id="ARBA00022694"/>
    </source>
</evidence>
<keyword evidence="4" id="KW-0820">tRNA-binding</keyword>
<name>A0A0N9MLS6_9EURY</name>
<evidence type="ECO:0000313" key="18">
    <source>
        <dbReference type="Proteomes" id="UP000060390"/>
    </source>
</evidence>
<dbReference type="FunFam" id="3.40.50.150:FF:000251">
    <property type="entry name" value="Putative RNA methylase"/>
    <property type="match status" value="1"/>
</dbReference>
<comment type="similarity">
    <text evidence="12">Belongs to the methyltransferase superfamily. Trm-G10 family.</text>
</comment>
<dbReference type="PANTHER" id="PTHR14911:SF21">
    <property type="entry name" value="N2-METHYLGUANOSINE TRNA METHYLTRANSFERASE"/>
    <property type="match status" value="1"/>
</dbReference>
<dbReference type="Pfam" id="PF01170">
    <property type="entry name" value="UPF0020"/>
    <property type="match status" value="1"/>
</dbReference>
<dbReference type="GO" id="GO:0160101">
    <property type="term" value="F:tRNA (guanine(10)-N2)-dimethyltransferase activity"/>
    <property type="evidence" value="ECO:0007669"/>
    <property type="project" value="UniProtKB-EC"/>
</dbReference>
<dbReference type="PANTHER" id="PTHR14911">
    <property type="entry name" value="THUMP DOMAIN-CONTAINING"/>
    <property type="match status" value="1"/>
</dbReference>
<keyword evidence="6" id="KW-0808">Transferase</keyword>
<proteinExistence type="inferred from homology"/>
<evidence type="ECO:0000256" key="3">
    <source>
        <dbReference type="ARBA" id="ARBA00022490"/>
    </source>
</evidence>
<protein>
    <recommendedName>
        <fullName evidence="13">tRNA (guanine(10)-N(2))-dimethyltransferase</fullName>
        <ecNumber evidence="13">2.1.1.213</ecNumber>
    </recommendedName>
    <alternativeName>
        <fullName evidence="14">tRNA:G10 dimethyltransferase</fullName>
    </alternativeName>
</protein>
<dbReference type="CDD" id="cd02440">
    <property type="entry name" value="AdoMet_MTases"/>
    <property type="match status" value="1"/>
</dbReference>
<evidence type="ECO:0000256" key="9">
    <source>
        <dbReference type="ARBA" id="ARBA00022884"/>
    </source>
</evidence>
<dbReference type="PATRIC" id="fig|1604004.5.peg.2193"/>
<sequence>MYVLELGGEDDAFAAAEAAVAARDVAVIAPGVALARGLDADRFRSLAFGRRAGELLARCEATSEAAGAAVRSATVDRDGPVAVRARDVRGTADVDTQAIERVVGSVLVDRGFTVDLETPDHVLLVLCAGDECVLAWQLVESERGYGDRLPTDRPFFQPGSMDPLLARSVVNLARVEPGDVVLDPMCGTGGLLIEAGLVGGRPVGFDAQRKMTAGTRENLGKYLDGRWDVGMADATRLPLADGAADAIVLDAPYGRQSKIATHGLGDLVAGALAEARRVAPRGVLVADRSWHVAAESAGWSVERVFQRRVHKSLDRYVHVLS</sequence>
<dbReference type="PROSITE" id="PS01261">
    <property type="entry name" value="UPF0020"/>
    <property type="match status" value="1"/>
</dbReference>
<comment type="subunit">
    <text evidence="2">Monomer.</text>
</comment>
<comment type="subcellular location">
    <subcellularLocation>
        <location evidence="1">Cytoplasm</location>
    </subcellularLocation>
</comment>
<evidence type="ECO:0000256" key="4">
    <source>
        <dbReference type="ARBA" id="ARBA00022555"/>
    </source>
</evidence>
<dbReference type="Proteomes" id="UP000060390">
    <property type="component" value="Chromosome"/>
</dbReference>
<dbReference type="EC" id="2.1.1.213" evidence="13"/>
<evidence type="ECO:0000256" key="11">
    <source>
        <dbReference type="ARBA" id="ARBA00054380"/>
    </source>
</evidence>
<comment type="function">
    <text evidence="11">Catalyzes the adenosylmethionine-dependent methylation of the exocyclic amino group (N(2)) of guanosine at position 10 of various tRNAs. Acts via a two-step process that leads to the formation of either N(2)-monomethyl (m(2)G) or N(2)-dimethylguanosine (m(2)(2)G).</text>
</comment>
<evidence type="ECO:0000256" key="10">
    <source>
        <dbReference type="ARBA" id="ARBA00051883"/>
    </source>
</evidence>
<keyword evidence="5 17" id="KW-0489">Methyltransferase</keyword>
<dbReference type="SUPFAM" id="SSF143437">
    <property type="entry name" value="THUMP domain-like"/>
    <property type="match status" value="1"/>
</dbReference>
<evidence type="ECO:0000313" key="17">
    <source>
        <dbReference type="EMBL" id="ALG82956.1"/>
    </source>
</evidence>
<dbReference type="GO" id="GO:0005737">
    <property type="term" value="C:cytoplasm"/>
    <property type="evidence" value="ECO:0007669"/>
    <property type="project" value="UniProtKB-SubCell"/>
</dbReference>
<dbReference type="KEGG" id="hsf:HLASA_2086"/>
<dbReference type="InterPro" id="IPR029063">
    <property type="entry name" value="SAM-dependent_MTases_sf"/>
</dbReference>
<evidence type="ECO:0000256" key="5">
    <source>
        <dbReference type="ARBA" id="ARBA00022603"/>
    </source>
</evidence>
<evidence type="ECO:0000259" key="16">
    <source>
        <dbReference type="Pfam" id="PF02926"/>
    </source>
</evidence>
<evidence type="ECO:0000256" key="13">
    <source>
        <dbReference type="ARBA" id="ARBA00066936"/>
    </source>
</evidence>
<feature type="domain" description="THUMP" evidence="16">
    <location>
        <begin position="63"/>
        <end position="134"/>
    </location>
</feature>
<comment type="catalytic activity">
    <reaction evidence="10">
        <text>guanosine(10) in tRNA + 2 S-adenosyl-L-methionine = N(2)-dimethylguanosine(10) in tRNA + 2 S-adenosyl-L-homocysteine + 2 H(+)</text>
        <dbReference type="Rhea" id="RHEA:43124"/>
        <dbReference type="Rhea" id="RHEA-COMP:10355"/>
        <dbReference type="Rhea" id="RHEA-COMP:10358"/>
        <dbReference type="ChEBI" id="CHEBI:15378"/>
        <dbReference type="ChEBI" id="CHEBI:57856"/>
        <dbReference type="ChEBI" id="CHEBI:59789"/>
        <dbReference type="ChEBI" id="CHEBI:74269"/>
        <dbReference type="ChEBI" id="CHEBI:74513"/>
        <dbReference type="EC" id="2.1.1.213"/>
    </reaction>
</comment>
<evidence type="ECO:0000259" key="15">
    <source>
        <dbReference type="Pfam" id="PF01170"/>
    </source>
</evidence>
<dbReference type="InterPro" id="IPR000241">
    <property type="entry name" value="RlmKL-like_Mtase"/>
</dbReference>
<dbReference type="Pfam" id="PF02926">
    <property type="entry name" value="THUMP"/>
    <property type="match status" value="1"/>
</dbReference>
<evidence type="ECO:0000256" key="1">
    <source>
        <dbReference type="ARBA" id="ARBA00004496"/>
    </source>
</evidence>
<dbReference type="RefSeq" id="WP_054519948.1">
    <property type="nucleotide sequence ID" value="NZ_CP011564.1"/>
</dbReference>
<organism evidence="17 18">
    <name type="scientific">Halanaeroarchaeum sulfurireducens</name>
    <dbReference type="NCBI Taxonomy" id="1604004"/>
    <lineage>
        <taxon>Archaea</taxon>
        <taxon>Methanobacteriati</taxon>
        <taxon>Methanobacteriota</taxon>
        <taxon>Stenosarchaea group</taxon>
        <taxon>Halobacteria</taxon>
        <taxon>Halobacteriales</taxon>
        <taxon>Halobacteriaceae</taxon>
        <taxon>Halanaeroarchaeum</taxon>
    </lineage>
</organism>
<evidence type="ECO:0000256" key="7">
    <source>
        <dbReference type="ARBA" id="ARBA00022691"/>
    </source>
</evidence>
<keyword evidence="9" id="KW-0694">RNA-binding</keyword>
<dbReference type="GO" id="GO:0000049">
    <property type="term" value="F:tRNA binding"/>
    <property type="evidence" value="ECO:0007669"/>
    <property type="project" value="UniProtKB-KW"/>
</dbReference>
<dbReference type="Gene3D" id="3.40.50.150">
    <property type="entry name" value="Vaccinia Virus protein VP39"/>
    <property type="match status" value="1"/>
</dbReference>
<reference evidence="17 18" key="2">
    <citation type="journal article" date="2016" name="Stand. Genomic Sci.">
        <title>Complete genome sequence of 'Halanaeroarchaeum sulfurireducens' M27-SA2, a sulfur-reducing and acetate-oxidizing haloarchaeon from the deep-sea hypersaline anoxic lake Medee.</title>
        <authorList>
            <person name="Messina E."/>
            <person name="Sorokin D.Y."/>
            <person name="Kublanov I.V."/>
            <person name="Toshchakov S."/>
            <person name="Lopatina A."/>
            <person name="Arcadi E."/>
            <person name="Smedile F."/>
            <person name="La Spada G."/>
            <person name="La Cono V."/>
            <person name="Yakimov M.M."/>
        </authorList>
    </citation>
    <scope>NUCLEOTIDE SEQUENCE [LARGE SCALE GENOMIC DNA]</scope>
    <source>
        <strain evidence="17 18">M27-SA2</strain>
    </source>
</reference>